<dbReference type="GO" id="GO:0009411">
    <property type="term" value="P:response to UV"/>
    <property type="evidence" value="ECO:0007669"/>
    <property type="project" value="TreeGrafter"/>
</dbReference>
<evidence type="ECO:0000256" key="5">
    <source>
        <dbReference type="ARBA" id="ARBA00026139"/>
    </source>
</evidence>
<dbReference type="Proteomes" id="UP000694397">
    <property type="component" value="Chromosome 16"/>
</dbReference>
<reference evidence="9" key="2">
    <citation type="submission" date="2025-08" db="UniProtKB">
        <authorList>
            <consortium name="Ensembl"/>
        </authorList>
    </citation>
    <scope>IDENTIFICATION</scope>
</reference>
<dbReference type="GO" id="GO:0003887">
    <property type="term" value="F:DNA-directed DNA polymerase activity"/>
    <property type="evidence" value="ECO:0007669"/>
    <property type="project" value="UniProtKB-KW"/>
</dbReference>
<evidence type="ECO:0000256" key="3">
    <source>
        <dbReference type="ARBA" id="ARBA00022478"/>
    </source>
</evidence>
<comment type="similarity">
    <text evidence="1">Belongs to the eukaryotic-type primase small subunit family.</text>
</comment>
<dbReference type="EC" id="2.7.7.102" evidence="7"/>
<reference evidence="9 10" key="1">
    <citation type="submission" date="2019-04" db="EMBL/GenBank/DDBJ databases">
        <authorList>
            <consortium name="Wellcome Sanger Institute Data Sharing"/>
        </authorList>
    </citation>
    <scope>NUCLEOTIDE SEQUENCE [LARGE SCALE GENOMIC DNA]</scope>
</reference>
<evidence type="ECO:0000256" key="8">
    <source>
        <dbReference type="ARBA" id="ARBA00047303"/>
    </source>
</evidence>
<keyword evidence="4" id="KW-0808">Transferase</keyword>
<name>A0A8C9STE4_SCLFO</name>
<dbReference type="GO" id="GO:0031297">
    <property type="term" value="P:replication fork processing"/>
    <property type="evidence" value="ECO:0007669"/>
    <property type="project" value="TreeGrafter"/>
</dbReference>
<keyword evidence="4" id="KW-0548">Nucleotidyltransferase</keyword>
<sequence length="110" mass="13078">MRKSWADVVRRVEQRAQSFQHHPLGSPYKPRLSRPWQPTSVWKLFPRQSGALAFAQGCTQEVHVFALEKEQATGGQRIYLVTSYTELWHYYRWQFTSYSTYNYLPIYTGE</sequence>
<protein>
    <recommendedName>
        <fullName evidence="5">DNA-directed primase/polymerase protein</fullName>
        <ecNumber evidence="7">2.7.7.102</ecNumber>
        <ecNumber evidence="2">2.7.7.7</ecNumber>
    </recommendedName>
</protein>
<dbReference type="GO" id="GO:0005634">
    <property type="term" value="C:nucleus"/>
    <property type="evidence" value="ECO:0007669"/>
    <property type="project" value="TreeGrafter"/>
</dbReference>
<reference evidence="9" key="3">
    <citation type="submission" date="2025-09" db="UniProtKB">
        <authorList>
            <consortium name="Ensembl"/>
        </authorList>
    </citation>
    <scope>IDENTIFICATION</scope>
</reference>
<evidence type="ECO:0000313" key="9">
    <source>
        <dbReference type="Ensembl" id="ENSSFOP00015043855.1"/>
    </source>
</evidence>
<dbReference type="Ensembl" id="ENSSFOT00015055941.1">
    <property type="protein sequence ID" value="ENSSFOP00015043855.1"/>
    <property type="gene ID" value="ENSSFOG00015028201.1"/>
</dbReference>
<evidence type="ECO:0000256" key="4">
    <source>
        <dbReference type="ARBA" id="ARBA00022932"/>
    </source>
</evidence>
<keyword evidence="10" id="KW-1185">Reference proteome</keyword>
<keyword evidence="3" id="KW-0240">DNA-directed RNA polymerase</keyword>
<dbReference type="EC" id="2.7.7.7" evidence="2"/>
<evidence type="ECO:0000256" key="1">
    <source>
        <dbReference type="ARBA" id="ARBA00009762"/>
    </source>
</evidence>
<dbReference type="PANTHER" id="PTHR31399:SF0">
    <property type="entry name" value="DNA-DIRECTED PRIMASE_POLYMERASE PROTEIN"/>
    <property type="match status" value="1"/>
</dbReference>
<dbReference type="GO" id="GO:0003682">
    <property type="term" value="F:chromatin binding"/>
    <property type="evidence" value="ECO:0007669"/>
    <property type="project" value="TreeGrafter"/>
</dbReference>
<proteinExistence type="inferred from homology"/>
<dbReference type="GeneTree" id="ENSGT00390000003901"/>
<comment type="catalytic activity">
    <reaction evidence="8">
        <text>DNA(n) + a 2'-deoxyribonucleoside 5'-triphosphate = DNA(n+1) + diphosphate</text>
        <dbReference type="Rhea" id="RHEA:22508"/>
        <dbReference type="Rhea" id="RHEA-COMP:17339"/>
        <dbReference type="Rhea" id="RHEA-COMP:17340"/>
        <dbReference type="ChEBI" id="CHEBI:33019"/>
        <dbReference type="ChEBI" id="CHEBI:61560"/>
        <dbReference type="ChEBI" id="CHEBI:173112"/>
        <dbReference type="EC" id="2.7.7.7"/>
    </reaction>
    <physiologicalReaction direction="left-to-right" evidence="8">
        <dbReference type="Rhea" id="RHEA:22509"/>
    </physiologicalReaction>
</comment>
<accession>A0A8C9STE4</accession>
<keyword evidence="4" id="KW-0239">DNA-directed DNA polymerase</keyword>
<evidence type="ECO:0000313" key="10">
    <source>
        <dbReference type="Proteomes" id="UP000694397"/>
    </source>
</evidence>
<evidence type="ECO:0000256" key="6">
    <source>
        <dbReference type="ARBA" id="ARBA00044677"/>
    </source>
</evidence>
<dbReference type="GO" id="GO:0006264">
    <property type="term" value="P:mitochondrial DNA replication"/>
    <property type="evidence" value="ECO:0007669"/>
    <property type="project" value="TreeGrafter"/>
</dbReference>
<evidence type="ECO:0000256" key="2">
    <source>
        <dbReference type="ARBA" id="ARBA00012417"/>
    </source>
</evidence>
<dbReference type="PANTHER" id="PTHR31399">
    <property type="entry name" value="DNA-DIRECTED PRIMASE / POLYMERASE PROTEIN"/>
    <property type="match status" value="1"/>
</dbReference>
<evidence type="ECO:0000256" key="7">
    <source>
        <dbReference type="ARBA" id="ARBA00044768"/>
    </source>
</evidence>
<organism evidence="9 10">
    <name type="scientific">Scleropages formosus</name>
    <name type="common">Asian bonytongue</name>
    <name type="synonym">Osteoglossum formosum</name>
    <dbReference type="NCBI Taxonomy" id="113540"/>
    <lineage>
        <taxon>Eukaryota</taxon>
        <taxon>Metazoa</taxon>
        <taxon>Chordata</taxon>
        <taxon>Craniata</taxon>
        <taxon>Vertebrata</taxon>
        <taxon>Euteleostomi</taxon>
        <taxon>Actinopterygii</taxon>
        <taxon>Neopterygii</taxon>
        <taxon>Teleostei</taxon>
        <taxon>Osteoglossocephala</taxon>
        <taxon>Osteoglossomorpha</taxon>
        <taxon>Osteoglossiformes</taxon>
        <taxon>Osteoglossidae</taxon>
        <taxon>Scleropages</taxon>
    </lineage>
</organism>
<keyword evidence="3" id="KW-0804">Transcription</keyword>
<dbReference type="InterPro" id="IPR044917">
    <property type="entry name" value="PRIMPOL"/>
</dbReference>
<dbReference type="GO" id="GO:0005759">
    <property type="term" value="C:mitochondrial matrix"/>
    <property type="evidence" value="ECO:0007669"/>
    <property type="project" value="TreeGrafter"/>
</dbReference>
<dbReference type="OrthoDB" id="5988181at2759"/>
<comment type="catalytic activity">
    <reaction evidence="6">
        <text>ssDNA + n NTP = ssDNA/pppN(pN)n-1 hybrid + (n-1) diphosphate.</text>
        <dbReference type="EC" id="2.7.7.102"/>
    </reaction>
</comment>
<dbReference type="GO" id="GO:0042276">
    <property type="term" value="P:error-prone translesion synthesis"/>
    <property type="evidence" value="ECO:0007669"/>
    <property type="project" value="InterPro"/>
</dbReference>
<dbReference type="AlphaFoldDB" id="A0A8C9STE4"/>
<dbReference type="GO" id="GO:0000428">
    <property type="term" value="C:DNA-directed RNA polymerase complex"/>
    <property type="evidence" value="ECO:0007669"/>
    <property type="project" value="UniProtKB-KW"/>
</dbReference>